<dbReference type="EMBL" id="CVRI01000004">
    <property type="protein sequence ID" value="CRK87542.1"/>
    <property type="molecule type" value="Genomic_DNA"/>
</dbReference>
<evidence type="ECO:0000313" key="1">
    <source>
        <dbReference type="EMBL" id="CRK87542.1"/>
    </source>
</evidence>
<keyword evidence="2" id="KW-1185">Reference proteome</keyword>
<protein>
    <submittedName>
        <fullName evidence="1">CLUMA_CG001339, isoform A</fullName>
    </submittedName>
</protein>
<evidence type="ECO:0000313" key="2">
    <source>
        <dbReference type="Proteomes" id="UP000183832"/>
    </source>
</evidence>
<proteinExistence type="predicted"/>
<accession>A0A1J1HM64</accession>
<gene>
    <name evidence="1" type="ORF">CLUMA_CG001339</name>
</gene>
<dbReference type="Proteomes" id="UP000183832">
    <property type="component" value="Unassembled WGS sequence"/>
</dbReference>
<sequence>MNENNIVPFRSRFKPNNLSPISTMIINTFTQISTVPLCSWQASKRQTMRSKSYCCTEAESTNKI</sequence>
<reference evidence="1 2" key="1">
    <citation type="submission" date="2015-04" db="EMBL/GenBank/DDBJ databases">
        <authorList>
            <person name="Syromyatnikov M.Y."/>
            <person name="Popov V.N."/>
        </authorList>
    </citation>
    <scope>NUCLEOTIDE SEQUENCE [LARGE SCALE GENOMIC DNA]</scope>
</reference>
<name>A0A1J1HM64_9DIPT</name>
<dbReference type="AlphaFoldDB" id="A0A1J1HM64"/>
<organism evidence="1 2">
    <name type="scientific">Clunio marinus</name>
    <dbReference type="NCBI Taxonomy" id="568069"/>
    <lineage>
        <taxon>Eukaryota</taxon>
        <taxon>Metazoa</taxon>
        <taxon>Ecdysozoa</taxon>
        <taxon>Arthropoda</taxon>
        <taxon>Hexapoda</taxon>
        <taxon>Insecta</taxon>
        <taxon>Pterygota</taxon>
        <taxon>Neoptera</taxon>
        <taxon>Endopterygota</taxon>
        <taxon>Diptera</taxon>
        <taxon>Nematocera</taxon>
        <taxon>Chironomoidea</taxon>
        <taxon>Chironomidae</taxon>
        <taxon>Clunio</taxon>
    </lineage>
</organism>